<evidence type="ECO:0000256" key="9">
    <source>
        <dbReference type="RuleBase" id="RU364020"/>
    </source>
</evidence>
<keyword evidence="4" id="KW-0812">Transmembrane</keyword>
<keyword evidence="6 9" id="KW-0333">Golgi apparatus</keyword>
<dbReference type="Gene3D" id="3.40.50.300">
    <property type="entry name" value="P-loop containing nucleotide triphosphate hydrolases"/>
    <property type="match status" value="1"/>
</dbReference>
<keyword evidence="9" id="KW-0119">Carbohydrate metabolism</keyword>
<sequence>MFYLLLTASILFIISFSSGHFWSLISSFQSTCTDPQLQRHLNIQRWCSTYKRDMNITNWDLRPSYFMIVDDRHKVIYCMIPKVACTTFQKLMARSLTNDTINLTRIHFVGFINSLGMRFLDKYSKKDRELRLQTYFKFTVVRHPFDRLLSAYADKFANPGRNMMSVAHLQKRAEMRFGNFTRFDEKGKPLLSLNQFLELVSRDREFHDKHWQSYHDLCQPCAMNYDHVIRLETIDNDIGPVLEHLNYTRPETGDKQENSRRNVSNKLVEVNYHFRRLNPGIMNGLLQIYARDFQLFGYSWSYAAGAGCVNRTGNGMCC</sequence>
<dbReference type="GO" id="GO:0008146">
    <property type="term" value="F:sulfotransferase activity"/>
    <property type="evidence" value="ECO:0007669"/>
    <property type="project" value="InterPro"/>
</dbReference>
<evidence type="ECO:0000256" key="2">
    <source>
        <dbReference type="ARBA" id="ARBA00006339"/>
    </source>
</evidence>
<evidence type="ECO:0000256" key="1">
    <source>
        <dbReference type="ARBA" id="ARBA00004323"/>
    </source>
</evidence>
<keyword evidence="5" id="KW-1133">Transmembrane helix</keyword>
<dbReference type="AlphaFoldDB" id="A0AAD9MYL8"/>
<evidence type="ECO:0000256" key="3">
    <source>
        <dbReference type="ARBA" id="ARBA00022679"/>
    </source>
</evidence>
<dbReference type="PANTHER" id="PTHR12137">
    <property type="entry name" value="CARBOHYDRATE SULFOTRANSFERASE"/>
    <property type="match status" value="1"/>
</dbReference>
<name>A0AAD9MYL8_9ANNE</name>
<dbReference type="Proteomes" id="UP001208570">
    <property type="component" value="Unassembled WGS sequence"/>
</dbReference>
<comment type="similarity">
    <text evidence="2 9">Belongs to the sulfotransferase 2 family.</text>
</comment>
<evidence type="ECO:0000256" key="10">
    <source>
        <dbReference type="SAM" id="SignalP"/>
    </source>
</evidence>
<keyword evidence="8 9" id="KW-0325">Glycoprotein</keyword>
<dbReference type="InterPro" id="IPR005331">
    <property type="entry name" value="Sulfotransferase"/>
</dbReference>
<dbReference type="EMBL" id="JAODUP010000414">
    <property type="protein sequence ID" value="KAK2150280.1"/>
    <property type="molecule type" value="Genomic_DNA"/>
</dbReference>
<dbReference type="Pfam" id="PF03567">
    <property type="entry name" value="Sulfotransfer_2"/>
    <property type="match status" value="1"/>
</dbReference>
<keyword evidence="12" id="KW-1185">Reference proteome</keyword>
<reference evidence="11" key="1">
    <citation type="journal article" date="2023" name="Mol. Biol. Evol.">
        <title>Third-Generation Sequencing Reveals the Adaptive Role of the Epigenome in Three Deep-Sea Polychaetes.</title>
        <authorList>
            <person name="Perez M."/>
            <person name="Aroh O."/>
            <person name="Sun Y."/>
            <person name="Lan Y."/>
            <person name="Juniper S.K."/>
            <person name="Young C.R."/>
            <person name="Angers B."/>
            <person name="Qian P.Y."/>
        </authorList>
    </citation>
    <scope>NUCLEOTIDE SEQUENCE</scope>
    <source>
        <strain evidence="11">P08H-3</strain>
    </source>
</reference>
<keyword evidence="7" id="KW-0472">Membrane</keyword>
<keyword evidence="3 9" id="KW-0808">Transferase</keyword>
<dbReference type="GO" id="GO:0000139">
    <property type="term" value="C:Golgi membrane"/>
    <property type="evidence" value="ECO:0007669"/>
    <property type="project" value="UniProtKB-SubCell"/>
</dbReference>
<evidence type="ECO:0000256" key="4">
    <source>
        <dbReference type="ARBA" id="ARBA00022692"/>
    </source>
</evidence>
<organism evidence="11 12">
    <name type="scientific">Paralvinella palmiformis</name>
    <dbReference type="NCBI Taxonomy" id="53620"/>
    <lineage>
        <taxon>Eukaryota</taxon>
        <taxon>Metazoa</taxon>
        <taxon>Spiralia</taxon>
        <taxon>Lophotrochozoa</taxon>
        <taxon>Annelida</taxon>
        <taxon>Polychaeta</taxon>
        <taxon>Sedentaria</taxon>
        <taxon>Canalipalpata</taxon>
        <taxon>Terebellida</taxon>
        <taxon>Terebelliformia</taxon>
        <taxon>Alvinellidae</taxon>
        <taxon>Paralvinella</taxon>
    </lineage>
</organism>
<evidence type="ECO:0000256" key="7">
    <source>
        <dbReference type="ARBA" id="ARBA00023136"/>
    </source>
</evidence>
<evidence type="ECO:0000256" key="8">
    <source>
        <dbReference type="ARBA" id="ARBA00023180"/>
    </source>
</evidence>
<gene>
    <name evidence="11" type="ORF">LSH36_414g03007</name>
</gene>
<accession>A0AAD9MYL8</accession>
<feature type="signal peptide" evidence="10">
    <location>
        <begin position="1"/>
        <end position="19"/>
    </location>
</feature>
<keyword evidence="10" id="KW-0732">Signal</keyword>
<proteinExistence type="inferred from homology"/>
<dbReference type="InterPro" id="IPR018011">
    <property type="entry name" value="Carb_sulfotrans_8-10"/>
</dbReference>
<keyword evidence="9" id="KW-0735">Signal-anchor</keyword>
<evidence type="ECO:0000256" key="5">
    <source>
        <dbReference type="ARBA" id="ARBA00022989"/>
    </source>
</evidence>
<evidence type="ECO:0000313" key="12">
    <source>
        <dbReference type="Proteomes" id="UP001208570"/>
    </source>
</evidence>
<comment type="subcellular location">
    <subcellularLocation>
        <location evidence="1 9">Golgi apparatus membrane</location>
        <topology evidence="1 9">Single-pass type II membrane protein</topology>
    </subcellularLocation>
</comment>
<dbReference type="GO" id="GO:0016051">
    <property type="term" value="P:carbohydrate biosynthetic process"/>
    <property type="evidence" value="ECO:0007669"/>
    <property type="project" value="InterPro"/>
</dbReference>
<dbReference type="InterPro" id="IPR027417">
    <property type="entry name" value="P-loop_NTPase"/>
</dbReference>
<dbReference type="EC" id="2.8.2.-" evidence="9"/>
<dbReference type="PANTHER" id="PTHR12137:SF54">
    <property type="entry name" value="CARBOHYDRATE SULFOTRANSFERASE"/>
    <property type="match status" value="1"/>
</dbReference>
<evidence type="ECO:0000313" key="11">
    <source>
        <dbReference type="EMBL" id="KAK2150280.1"/>
    </source>
</evidence>
<protein>
    <recommendedName>
        <fullName evidence="9">Carbohydrate sulfotransferase</fullName>
        <ecNumber evidence="9">2.8.2.-</ecNumber>
    </recommendedName>
</protein>
<comment type="caution">
    <text evidence="11">The sequence shown here is derived from an EMBL/GenBank/DDBJ whole genome shotgun (WGS) entry which is preliminary data.</text>
</comment>
<feature type="chain" id="PRO_5042202523" description="Carbohydrate sulfotransferase" evidence="10">
    <location>
        <begin position="20"/>
        <end position="318"/>
    </location>
</feature>
<evidence type="ECO:0000256" key="6">
    <source>
        <dbReference type="ARBA" id="ARBA00023034"/>
    </source>
</evidence>